<organism evidence="2">
    <name type="scientific">Spodoptera frugiperda</name>
    <name type="common">Fall armyworm</name>
    <dbReference type="NCBI Taxonomy" id="7108"/>
    <lineage>
        <taxon>Eukaryota</taxon>
        <taxon>Metazoa</taxon>
        <taxon>Ecdysozoa</taxon>
        <taxon>Arthropoda</taxon>
        <taxon>Hexapoda</taxon>
        <taxon>Insecta</taxon>
        <taxon>Pterygota</taxon>
        <taxon>Neoptera</taxon>
        <taxon>Endopterygota</taxon>
        <taxon>Lepidoptera</taxon>
        <taxon>Glossata</taxon>
        <taxon>Ditrysia</taxon>
        <taxon>Noctuoidea</taxon>
        <taxon>Noctuidae</taxon>
        <taxon>Amphipyrinae</taxon>
        <taxon>Spodoptera</taxon>
    </lineage>
</organism>
<feature type="compositionally biased region" description="Basic and acidic residues" evidence="1">
    <location>
        <begin position="1"/>
        <end position="18"/>
    </location>
</feature>
<name>A0A2H1V9H5_SPOFR</name>
<evidence type="ECO:0000313" key="2">
    <source>
        <dbReference type="EMBL" id="SOQ37479.1"/>
    </source>
</evidence>
<reference evidence="2" key="1">
    <citation type="submission" date="2016-07" db="EMBL/GenBank/DDBJ databases">
        <authorList>
            <person name="Bretaudeau A."/>
        </authorList>
    </citation>
    <scope>NUCLEOTIDE SEQUENCE</scope>
    <source>
        <strain evidence="2">Rice</strain>
        <tissue evidence="2">Whole body</tissue>
    </source>
</reference>
<evidence type="ECO:0000256" key="1">
    <source>
        <dbReference type="SAM" id="MobiDB-lite"/>
    </source>
</evidence>
<accession>A0A2H1V9H5</accession>
<proteinExistence type="predicted"/>
<dbReference type="EMBL" id="ODYU01001382">
    <property type="protein sequence ID" value="SOQ37479.1"/>
    <property type="molecule type" value="Genomic_DNA"/>
</dbReference>
<protein>
    <submittedName>
        <fullName evidence="2">SFRICE_000939</fullName>
    </submittedName>
</protein>
<dbReference type="AlphaFoldDB" id="A0A2H1V9H5"/>
<sequence length="83" mass="8653">MLEAHIHEQHSATHDAWRVARGAAGEPRGGGRRPGGVRGAPRAPSKVRGPGAGAYYHDPSYSPPVHAALLTKCGTAEPHTTTP</sequence>
<gene>
    <name evidence="2" type="ORF">SFRICE_000939</name>
</gene>
<feature type="region of interest" description="Disordered" evidence="1">
    <location>
        <begin position="1"/>
        <end position="55"/>
    </location>
</feature>